<evidence type="ECO:0000256" key="7">
    <source>
        <dbReference type="ARBA" id="ARBA00022723"/>
    </source>
</evidence>
<evidence type="ECO:0000313" key="16">
    <source>
        <dbReference type="EMBL" id="KAG8235108.1"/>
    </source>
</evidence>
<dbReference type="GO" id="GO:0006805">
    <property type="term" value="P:xenobiotic metabolic process"/>
    <property type="evidence" value="ECO:0007669"/>
    <property type="project" value="TreeGrafter"/>
</dbReference>
<keyword evidence="17" id="KW-1185">Reference proteome</keyword>
<dbReference type="CDD" id="cd20651">
    <property type="entry name" value="CYP15A1-like"/>
    <property type="match status" value="1"/>
</dbReference>
<dbReference type="GO" id="GO:0008395">
    <property type="term" value="F:steroid hydroxylase activity"/>
    <property type="evidence" value="ECO:0007669"/>
    <property type="project" value="TreeGrafter"/>
</dbReference>
<name>A0A8K0KMT2_LADFU</name>
<organism evidence="16 17">
    <name type="scientific">Ladona fulva</name>
    <name type="common">Scarce chaser dragonfly</name>
    <name type="synonym">Libellula fulva</name>
    <dbReference type="NCBI Taxonomy" id="123851"/>
    <lineage>
        <taxon>Eukaryota</taxon>
        <taxon>Metazoa</taxon>
        <taxon>Ecdysozoa</taxon>
        <taxon>Arthropoda</taxon>
        <taxon>Hexapoda</taxon>
        <taxon>Insecta</taxon>
        <taxon>Pterygota</taxon>
        <taxon>Palaeoptera</taxon>
        <taxon>Odonata</taxon>
        <taxon>Epiprocta</taxon>
        <taxon>Anisoptera</taxon>
        <taxon>Libelluloidea</taxon>
        <taxon>Libellulidae</taxon>
        <taxon>Ladona</taxon>
    </lineage>
</organism>
<keyword evidence="9" id="KW-0492">Microsome</keyword>
<comment type="subcellular location">
    <subcellularLocation>
        <location evidence="4">Endoplasmic reticulum membrane</location>
        <topology evidence="4">Peripheral membrane protein</topology>
    </subcellularLocation>
    <subcellularLocation>
        <location evidence="3">Microsome membrane</location>
        <topology evidence="3">Peripheral membrane protein</topology>
    </subcellularLocation>
</comment>
<proteinExistence type="inferred from homology"/>
<dbReference type="InterPro" id="IPR050182">
    <property type="entry name" value="Cytochrome_P450_fam2"/>
</dbReference>
<evidence type="ECO:0000256" key="1">
    <source>
        <dbReference type="ARBA" id="ARBA00001971"/>
    </source>
</evidence>
<sequence length="521" mass="59374">MKFRLFRVEISGPPWLPVVGSLPSLVISSKKGSGFLCETLSAMSEKYACPLLGIRVGKDRMVILCNTESAKEVLGREEFDGRPTGPFFETRTWGSRKGVMIVDGAFWQEQRRFVLRHLKDFGFGRRTMEELVQVEVAEMAKFLMSEISKGTKQGAQGEYCGETVRVTVESSQQQPLAAEREQKSEGKREAVLWLHDAFGVSVLNALWSMMAGVRYEPDDKELRRLQTLLTQLFATIDVTGCPFSHFPFLRYCAPGMSGYRQFVETHQNIWEFLFAELERHKNTFKSGYCRDFMDAYLEQMEIERKEGRLDSDYNDEQLVAICMDLFMAGSETTSKALGFAFLYLIVHPEVQRKARAEIEAVVGRDRLPALSDRSKMPYIEAIVLESLRLFVGRSFGLAHRSLRDTTLQGYHIPKDTMLVVCFSNILMNNEFWGDAKSFRPERFLDADGNVNLPDCMLPFGFGKRRCLGESLAKSNIFLFIAVLLQQFEFTLPEGDKVPPLCGREGLTPTPYPFRARITQRT</sequence>
<reference evidence="16" key="2">
    <citation type="submission" date="2017-10" db="EMBL/GenBank/DDBJ databases">
        <title>Ladona fulva Genome sequencing and assembly.</title>
        <authorList>
            <person name="Murali S."/>
            <person name="Richards S."/>
            <person name="Bandaranaike D."/>
            <person name="Bellair M."/>
            <person name="Blankenburg K."/>
            <person name="Chao H."/>
            <person name="Dinh H."/>
            <person name="Doddapaneni H."/>
            <person name="Dugan-Rocha S."/>
            <person name="Elkadiri S."/>
            <person name="Gnanaolivu R."/>
            <person name="Hernandez B."/>
            <person name="Skinner E."/>
            <person name="Javaid M."/>
            <person name="Lee S."/>
            <person name="Li M."/>
            <person name="Ming W."/>
            <person name="Munidasa M."/>
            <person name="Muniz J."/>
            <person name="Nguyen L."/>
            <person name="Hughes D."/>
            <person name="Osuji N."/>
            <person name="Pu L.-L."/>
            <person name="Puazo M."/>
            <person name="Qu C."/>
            <person name="Quiroz J."/>
            <person name="Raj R."/>
            <person name="Weissenberger G."/>
            <person name="Xin Y."/>
            <person name="Zou X."/>
            <person name="Han Y."/>
            <person name="Worley K."/>
            <person name="Muzny D."/>
            <person name="Gibbs R."/>
        </authorList>
    </citation>
    <scope>NUCLEOTIDE SEQUENCE</scope>
    <source>
        <strain evidence="16">Sampled in the wild</strain>
    </source>
</reference>
<dbReference type="GO" id="GO:0005506">
    <property type="term" value="F:iron ion binding"/>
    <property type="evidence" value="ECO:0007669"/>
    <property type="project" value="InterPro"/>
</dbReference>
<keyword evidence="13" id="KW-0472">Membrane</keyword>
<comment type="cofactor">
    <cofactor evidence="1 14">
        <name>heme</name>
        <dbReference type="ChEBI" id="CHEBI:30413"/>
    </cofactor>
</comment>
<keyword evidence="8" id="KW-0256">Endoplasmic reticulum</keyword>
<dbReference type="Pfam" id="PF00067">
    <property type="entry name" value="p450"/>
    <property type="match status" value="2"/>
</dbReference>
<dbReference type="InterPro" id="IPR017972">
    <property type="entry name" value="Cyt_P450_CS"/>
</dbReference>
<evidence type="ECO:0000256" key="4">
    <source>
        <dbReference type="ARBA" id="ARBA00004406"/>
    </source>
</evidence>
<dbReference type="GO" id="GO:0006082">
    <property type="term" value="P:organic acid metabolic process"/>
    <property type="evidence" value="ECO:0007669"/>
    <property type="project" value="TreeGrafter"/>
</dbReference>
<keyword evidence="6 14" id="KW-0349">Heme</keyword>
<evidence type="ECO:0000256" key="6">
    <source>
        <dbReference type="ARBA" id="ARBA00022617"/>
    </source>
</evidence>
<dbReference type="PANTHER" id="PTHR24300">
    <property type="entry name" value="CYTOCHROME P450 508A4-RELATED"/>
    <property type="match status" value="1"/>
</dbReference>
<dbReference type="SUPFAM" id="SSF48264">
    <property type="entry name" value="Cytochrome P450"/>
    <property type="match status" value="1"/>
</dbReference>
<protein>
    <recommendedName>
        <fullName evidence="18">Cytochrome P450</fullName>
    </recommendedName>
</protein>
<evidence type="ECO:0000256" key="14">
    <source>
        <dbReference type="PIRSR" id="PIRSR602401-1"/>
    </source>
</evidence>
<dbReference type="AlphaFoldDB" id="A0A8K0KMT2"/>
<keyword evidence="7 14" id="KW-0479">Metal-binding</keyword>
<evidence type="ECO:0000256" key="15">
    <source>
        <dbReference type="RuleBase" id="RU000461"/>
    </source>
</evidence>
<dbReference type="OrthoDB" id="1055148at2759"/>
<evidence type="ECO:0000256" key="13">
    <source>
        <dbReference type="ARBA" id="ARBA00023136"/>
    </source>
</evidence>
<evidence type="ECO:0000256" key="10">
    <source>
        <dbReference type="ARBA" id="ARBA00023002"/>
    </source>
</evidence>
<dbReference type="PRINTS" id="PR00385">
    <property type="entry name" value="P450"/>
</dbReference>
<dbReference type="PRINTS" id="PR00463">
    <property type="entry name" value="EP450I"/>
</dbReference>
<evidence type="ECO:0008006" key="18">
    <source>
        <dbReference type="Google" id="ProtNLM"/>
    </source>
</evidence>
<evidence type="ECO:0000256" key="3">
    <source>
        <dbReference type="ARBA" id="ARBA00004174"/>
    </source>
</evidence>
<dbReference type="GO" id="GO:0020037">
    <property type="term" value="F:heme binding"/>
    <property type="evidence" value="ECO:0007669"/>
    <property type="project" value="InterPro"/>
</dbReference>
<comment type="caution">
    <text evidence="16">The sequence shown here is derived from an EMBL/GenBank/DDBJ whole genome shotgun (WGS) entry which is preliminary data.</text>
</comment>
<dbReference type="Gene3D" id="1.10.630.10">
    <property type="entry name" value="Cytochrome P450"/>
    <property type="match status" value="1"/>
</dbReference>
<dbReference type="FunFam" id="1.10.630.10:FF:000238">
    <property type="entry name" value="Cytochrome P450 2A6"/>
    <property type="match status" value="1"/>
</dbReference>
<dbReference type="PROSITE" id="PS00086">
    <property type="entry name" value="CYTOCHROME_P450"/>
    <property type="match status" value="1"/>
</dbReference>
<evidence type="ECO:0000256" key="2">
    <source>
        <dbReference type="ARBA" id="ARBA00003690"/>
    </source>
</evidence>
<evidence type="ECO:0000256" key="12">
    <source>
        <dbReference type="ARBA" id="ARBA00023033"/>
    </source>
</evidence>
<dbReference type="InterPro" id="IPR036396">
    <property type="entry name" value="Cyt_P450_sf"/>
</dbReference>
<reference evidence="16" key="1">
    <citation type="submission" date="2013-04" db="EMBL/GenBank/DDBJ databases">
        <authorList>
            <person name="Qu J."/>
            <person name="Murali S.C."/>
            <person name="Bandaranaike D."/>
            <person name="Bellair M."/>
            <person name="Blankenburg K."/>
            <person name="Chao H."/>
            <person name="Dinh H."/>
            <person name="Doddapaneni H."/>
            <person name="Downs B."/>
            <person name="Dugan-Rocha S."/>
            <person name="Elkadiri S."/>
            <person name="Gnanaolivu R.D."/>
            <person name="Hernandez B."/>
            <person name="Javaid M."/>
            <person name="Jayaseelan J.C."/>
            <person name="Lee S."/>
            <person name="Li M."/>
            <person name="Ming W."/>
            <person name="Munidasa M."/>
            <person name="Muniz J."/>
            <person name="Nguyen L."/>
            <person name="Ongeri F."/>
            <person name="Osuji N."/>
            <person name="Pu L.-L."/>
            <person name="Puazo M."/>
            <person name="Qu C."/>
            <person name="Quiroz J."/>
            <person name="Raj R."/>
            <person name="Weissenberger G."/>
            <person name="Xin Y."/>
            <person name="Zou X."/>
            <person name="Han Y."/>
            <person name="Richards S."/>
            <person name="Worley K."/>
            <person name="Muzny D."/>
            <person name="Gibbs R."/>
        </authorList>
    </citation>
    <scope>NUCLEOTIDE SEQUENCE</scope>
    <source>
        <strain evidence="16">Sampled in the wild</strain>
    </source>
</reference>
<dbReference type="Proteomes" id="UP000792457">
    <property type="component" value="Unassembled WGS sequence"/>
</dbReference>
<dbReference type="InterPro" id="IPR001128">
    <property type="entry name" value="Cyt_P450"/>
</dbReference>
<keyword evidence="11 14" id="KW-0408">Iron</keyword>
<feature type="binding site" description="axial binding residue" evidence="14">
    <location>
        <position position="466"/>
    </location>
    <ligand>
        <name>heme</name>
        <dbReference type="ChEBI" id="CHEBI:30413"/>
    </ligand>
    <ligandPart>
        <name>Fe</name>
        <dbReference type="ChEBI" id="CHEBI:18248"/>
    </ligandPart>
</feature>
<dbReference type="InterPro" id="IPR002401">
    <property type="entry name" value="Cyt_P450_E_grp-I"/>
</dbReference>
<accession>A0A8K0KMT2</accession>
<gene>
    <name evidence="16" type="ORF">J437_LFUL015535</name>
</gene>
<dbReference type="GO" id="GO:0016712">
    <property type="term" value="F:oxidoreductase activity, acting on paired donors, with incorporation or reduction of molecular oxygen, reduced flavin or flavoprotein as one donor, and incorporation of one atom of oxygen"/>
    <property type="evidence" value="ECO:0007669"/>
    <property type="project" value="TreeGrafter"/>
</dbReference>
<keyword evidence="10 15" id="KW-0560">Oxidoreductase</keyword>
<evidence type="ECO:0000256" key="11">
    <source>
        <dbReference type="ARBA" id="ARBA00023004"/>
    </source>
</evidence>
<evidence type="ECO:0000256" key="5">
    <source>
        <dbReference type="ARBA" id="ARBA00010617"/>
    </source>
</evidence>
<evidence type="ECO:0000256" key="9">
    <source>
        <dbReference type="ARBA" id="ARBA00022848"/>
    </source>
</evidence>
<dbReference type="PANTHER" id="PTHR24300:SF376">
    <property type="entry name" value="CYTOCHROME P450 15A1"/>
    <property type="match status" value="1"/>
</dbReference>
<evidence type="ECO:0000256" key="8">
    <source>
        <dbReference type="ARBA" id="ARBA00022824"/>
    </source>
</evidence>
<comment type="function">
    <text evidence="2">May be involved in the metabolism of insect hormones and in the breakdown of synthetic insecticides.</text>
</comment>
<comment type="similarity">
    <text evidence="5 15">Belongs to the cytochrome P450 family.</text>
</comment>
<dbReference type="GO" id="GO:0005789">
    <property type="term" value="C:endoplasmic reticulum membrane"/>
    <property type="evidence" value="ECO:0007669"/>
    <property type="project" value="UniProtKB-SubCell"/>
</dbReference>
<keyword evidence="12 15" id="KW-0503">Monooxygenase</keyword>
<dbReference type="EMBL" id="KZ308879">
    <property type="protein sequence ID" value="KAG8235108.1"/>
    <property type="molecule type" value="Genomic_DNA"/>
</dbReference>
<evidence type="ECO:0000313" key="17">
    <source>
        <dbReference type="Proteomes" id="UP000792457"/>
    </source>
</evidence>